<accession>B0T086</accession>
<dbReference type="AlphaFoldDB" id="B0T086"/>
<dbReference type="KEGG" id="cak:Caul_4456"/>
<dbReference type="HOGENOM" id="CLU_1486523_0_0_5"/>
<proteinExistence type="predicted"/>
<reference evidence="1" key="1">
    <citation type="submission" date="2008-01" db="EMBL/GenBank/DDBJ databases">
        <title>Complete sequence of chromosome of Caulobacter sp. K31.</title>
        <authorList>
            <consortium name="US DOE Joint Genome Institute"/>
            <person name="Copeland A."/>
            <person name="Lucas S."/>
            <person name="Lapidus A."/>
            <person name="Barry K."/>
            <person name="Glavina del Rio T."/>
            <person name="Dalin E."/>
            <person name="Tice H."/>
            <person name="Pitluck S."/>
            <person name="Bruce D."/>
            <person name="Goodwin L."/>
            <person name="Thompson L.S."/>
            <person name="Brettin T."/>
            <person name="Detter J.C."/>
            <person name="Han C."/>
            <person name="Schmutz J."/>
            <person name="Larimer F."/>
            <person name="Land M."/>
            <person name="Hauser L."/>
            <person name="Kyrpides N."/>
            <person name="Kim E."/>
            <person name="Stephens C."/>
            <person name="Richardson P."/>
        </authorList>
    </citation>
    <scope>NUCLEOTIDE SEQUENCE [LARGE SCALE GENOMIC DNA]</scope>
    <source>
        <strain evidence="1">K31</strain>
    </source>
</reference>
<dbReference type="OrthoDB" id="7277817at2"/>
<dbReference type="STRING" id="366602.Caul_4456"/>
<organism evidence="1">
    <name type="scientific">Caulobacter sp. (strain K31)</name>
    <dbReference type="NCBI Taxonomy" id="366602"/>
    <lineage>
        <taxon>Bacteria</taxon>
        <taxon>Pseudomonadati</taxon>
        <taxon>Pseudomonadota</taxon>
        <taxon>Alphaproteobacteria</taxon>
        <taxon>Caulobacterales</taxon>
        <taxon>Caulobacteraceae</taxon>
        <taxon>Caulobacter</taxon>
    </lineage>
</organism>
<dbReference type="eggNOG" id="ENOG5032ZJ7">
    <property type="taxonomic scope" value="Bacteria"/>
</dbReference>
<name>B0T086_CAUSK</name>
<evidence type="ECO:0000313" key="1">
    <source>
        <dbReference type="EMBL" id="ABZ73576.1"/>
    </source>
</evidence>
<dbReference type="EMBL" id="CP000927">
    <property type="protein sequence ID" value="ABZ73576.1"/>
    <property type="molecule type" value="Genomic_DNA"/>
</dbReference>
<protein>
    <submittedName>
        <fullName evidence="1">Uncharacterized protein</fullName>
    </submittedName>
</protein>
<sequence length="181" mass="20400">MGFKISWIGFNGLEQAECLSRLGMIETPVVDEANEAPFSLAVLPNSWIILFANDFEYVTEDRLATLSRGATVIGCHIHEGIMYADAMLYNDGKAVWSLSHFVGDGRFDLKTTGAPPGEIEQIRVKLIAEQKMNDEAHADTDFIFDIPVEAARLVTGYRHDQWKFDWGEPVFHELRPARRGK</sequence>
<gene>
    <name evidence="1" type="ordered locus">Caul_4456</name>
</gene>